<reference evidence="1" key="1">
    <citation type="submission" date="2021-01" db="EMBL/GenBank/DDBJ databases">
        <authorList>
            <consortium name="Genoscope - CEA"/>
            <person name="William W."/>
        </authorList>
    </citation>
    <scope>NUCLEOTIDE SEQUENCE</scope>
</reference>
<accession>A0A816QM89</accession>
<dbReference type="EMBL" id="HG994370">
    <property type="protein sequence ID" value="CAF2061889.1"/>
    <property type="molecule type" value="Genomic_DNA"/>
</dbReference>
<dbReference type="Proteomes" id="UP001295469">
    <property type="component" value="Chromosome C06"/>
</dbReference>
<gene>
    <name evidence="1" type="ORF">DARMORV10_C06P36590.1</name>
</gene>
<evidence type="ECO:0000313" key="1">
    <source>
        <dbReference type="EMBL" id="CAF2061889.1"/>
    </source>
</evidence>
<protein>
    <submittedName>
        <fullName evidence="1">(rape) hypothetical protein</fullName>
    </submittedName>
</protein>
<proteinExistence type="predicted"/>
<dbReference type="AlphaFoldDB" id="A0A816QM89"/>
<organism evidence="1">
    <name type="scientific">Brassica napus</name>
    <name type="common">Rape</name>
    <dbReference type="NCBI Taxonomy" id="3708"/>
    <lineage>
        <taxon>Eukaryota</taxon>
        <taxon>Viridiplantae</taxon>
        <taxon>Streptophyta</taxon>
        <taxon>Embryophyta</taxon>
        <taxon>Tracheophyta</taxon>
        <taxon>Spermatophyta</taxon>
        <taxon>Magnoliopsida</taxon>
        <taxon>eudicotyledons</taxon>
        <taxon>Gunneridae</taxon>
        <taxon>Pentapetalae</taxon>
        <taxon>rosids</taxon>
        <taxon>malvids</taxon>
        <taxon>Brassicales</taxon>
        <taxon>Brassicaceae</taxon>
        <taxon>Brassiceae</taxon>
        <taxon>Brassica</taxon>
    </lineage>
</organism>
<sequence length="100" mass="11627">FHFLHFFLVTTNPTTASHRDYSPLTGFPRTQYHRPLFYRPQLANTQLPYPQHTHPQSNLLPSNFNYSPISSATGSIYLLTTVELRLFTFHLQAGFFCFFG</sequence>
<feature type="non-terminal residue" evidence="1">
    <location>
        <position position="1"/>
    </location>
</feature>
<name>A0A816QM89_BRANA</name>